<gene>
    <name evidence="1" type="ORF">CEXT_260471</name>
</gene>
<name>A0AAV4UFK2_CAEEX</name>
<proteinExistence type="predicted"/>
<dbReference type="AlphaFoldDB" id="A0AAV4UFK2"/>
<evidence type="ECO:0000313" key="1">
    <source>
        <dbReference type="EMBL" id="GIY56521.1"/>
    </source>
</evidence>
<organism evidence="1 2">
    <name type="scientific">Caerostris extrusa</name>
    <name type="common">Bark spider</name>
    <name type="synonym">Caerostris bankana</name>
    <dbReference type="NCBI Taxonomy" id="172846"/>
    <lineage>
        <taxon>Eukaryota</taxon>
        <taxon>Metazoa</taxon>
        <taxon>Ecdysozoa</taxon>
        <taxon>Arthropoda</taxon>
        <taxon>Chelicerata</taxon>
        <taxon>Arachnida</taxon>
        <taxon>Araneae</taxon>
        <taxon>Araneomorphae</taxon>
        <taxon>Entelegynae</taxon>
        <taxon>Araneoidea</taxon>
        <taxon>Araneidae</taxon>
        <taxon>Caerostris</taxon>
    </lineage>
</organism>
<accession>A0AAV4UFK2</accession>
<comment type="caution">
    <text evidence="1">The sequence shown here is derived from an EMBL/GenBank/DDBJ whole genome shotgun (WGS) entry which is preliminary data.</text>
</comment>
<sequence>MRRPSPRFDIVAISQQMMFDLADLSRRRVRNACPSHVTRLLASESSRSSVNKHWLSRQVSRLVKATPPSTRQLRVGILDDLINYVTD</sequence>
<keyword evidence="2" id="KW-1185">Reference proteome</keyword>
<dbReference type="Proteomes" id="UP001054945">
    <property type="component" value="Unassembled WGS sequence"/>
</dbReference>
<evidence type="ECO:0000313" key="2">
    <source>
        <dbReference type="Proteomes" id="UP001054945"/>
    </source>
</evidence>
<reference evidence="1 2" key="1">
    <citation type="submission" date="2021-06" db="EMBL/GenBank/DDBJ databases">
        <title>Caerostris extrusa draft genome.</title>
        <authorList>
            <person name="Kono N."/>
            <person name="Arakawa K."/>
        </authorList>
    </citation>
    <scope>NUCLEOTIDE SEQUENCE [LARGE SCALE GENOMIC DNA]</scope>
</reference>
<dbReference type="EMBL" id="BPLR01012776">
    <property type="protein sequence ID" value="GIY56521.1"/>
    <property type="molecule type" value="Genomic_DNA"/>
</dbReference>
<protein>
    <submittedName>
        <fullName evidence="1">Uncharacterized protein</fullName>
    </submittedName>
</protein>